<reference evidence="2 3" key="1">
    <citation type="journal article" date="2018" name="Biotechnol. Biofuels">
        <title>Integrative visual omics of the white-rot fungus Polyporus brumalis exposes the biotechnological potential of its oxidative enzymes for delignifying raw plant biomass.</title>
        <authorList>
            <person name="Miyauchi S."/>
            <person name="Rancon A."/>
            <person name="Drula E."/>
            <person name="Hage H."/>
            <person name="Chaduli D."/>
            <person name="Favel A."/>
            <person name="Grisel S."/>
            <person name="Henrissat B."/>
            <person name="Herpoel-Gimbert I."/>
            <person name="Ruiz-Duenas F.J."/>
            <person name="Chevret D."/>
            <person name="Hainaut M."/>
            <person name="Lin J."/>
            <person name="Wang M."/>
            <person name="Pangilinan J."/>
            <person name="Lipzen A."/>
            <person name="Lesage-Meessen L."/>
            <person name="Navarro D."/>
            <person name="Riley R."/>
            <person name="Grigoriev I.V."/>
            <person name="Zhou S."/>
            <person name="Raouche S."/>
            <person name="Rosso M.N."/>
        </authorList>
    </citation>
    <scope>NUCLEOTIDE SEQUENCE [LARGE SCALE GENOMIC DNA]</scope>
    <source>
        <strain evidence="2 3">BRFM 1820</strain>
    </source>
</reference>
<organism evidence="2 3">
    <name type="scientific">Lentinus brumalis</name>
    <dbReference type="NCBI Taxonomy" id="2498619"/>
    <lineage>
        <taxon>Eukaryota</taxon>
        <taxon>Fungi</taxon>
        <taxon>Dikarya</taxon>
        <taxon>Basidiomycota</taxon>
        <taxon>Agaricomycotina</taxon>
        <taxon>Agaricomycetes</taxon>
        <taxon>Polyporales</taxon>
        <taxon>Polyporaceae</taxon>
        <taxon>Lentinus</taxon>
    </lineage>
</organism>
<gene>
    <name evidence="2" type="ORF">OH76DRAFT_1489147</name>
</gene>
<dbReference type="InterPro" id="IPR041504">
    <property type="entry name" value="AidB_N"/>
</dbReference>
<keyword evidence="3" id="KW-1185">Reference proteome</keyword>
<name>A0A371CNE0_9APHY</name>
<accession>A0A371CNE0</accession>
<dbReference type="STRING" id="139420.A0A371CNE0"/>
<feature type="domain" description="Adaptive response protein AidB N-terminal" evidence="1">
    <location>
        <begin position="7"/>
        <end position="136"/>
    </location>
</feature>
<dbReference type="InterPro" id="IPR052904">
    <property type="entry name" value="Acyl-CoA_dehydrogenase-like"/>
</dbReference>
<dbReference type="GO" id="GO:0003995">
    <property type="term" value="F:acyl-CoA dehydrogenase activity"/>
    <property type="evidence" value="ECO:0007669"/>
    <property type="project" value="TreeGrafter"/>
</dbReference>
<proteinExistence type="predicted"/>
<dbReference type="Pfam" id="PF18158">
    <property type="entry name" value="AidB_N"/>
    <property type="match status" value="1"/>
</dbReference>
<dbReference type="AlphaFoldDB" id="A0A371CNE0"/>
<evidence type="ECO:0000313" key="3">
    <source>
        <dbReference type="Proteomes" id="UP000256964"/>
    </source>
</evidence>
<dbReference type="PANTHER" id="PTHR42707">
    <property type="entry name" value="ACYL-COA DEHYDROGENASE"/>
    <property type="match status" value="1"/>
</dbReference>
<dbReference type="Proteomes" id="UP000256964">
    <property type="component" value="Unassembled WGS sequence"/>
</dbReference>
<sequence>MVSQKPYLDEHPYRDDLVLPSLSERIFPATVNDELNEDLTRLGHVLIQDIRPLAPLVQPATLPQYSEFGQRVDRLHTSEGWRELKDFAVREGYTAIANERKYEEHSRTFQLARTMVMTGDCYVAMIMCPMGTTDGAARRT</sequence>
<dbReference type="EMBL" id="KZ857500">
    <property type="protein sequence ID" value="RDX41818.1"/>
    <property type="molecule type" value="Genomic_DNA"/>
</dbReference>
<evidence type="ECO:0000259" key="1">
    <source>
        <dbReference type="Pfam" id="PF18158"/>
    </source>
</evidence>
<protein>
    <recommendedName>
        <fullName evidence="1">Adaptive response protein AidB N-terminal domain-containing protein</fullName>
    </recommendedName>
</protein>
<dbReference type="OrthoDB" id="10251155at2759"/>
<evidence type="ECO:0000313" key="2">
    <source>
        <dbReference type="EMBL" id="RDX41818.1"/>
    </source>
</evidence>
<dbReference type="PANTHER" id="PTHR42707:SF2">
    <property type="entry name" value="ACD11 DEHYDROGENASE"/>
    <property type="match status" value="1"/>
</dbReference>